<dbReference type="EMBL" id="AZSP01000266">
    <property type="protein sequence ID" value="PVE08138.1"/>
    <property type="molecule type" value="Genomic_DNA"/>
</dbReference>
<reference evidence="1 2" key="1">
    <citation type="submission" date="2013-12" db="EMBL/GenBank/DDBJ databases">
        <title>Annotated genome of Streptomyces scopuliridis.</title>
        <authorList>
            <person name="Olson J.B."/>
        </authorList>
    </citation>
    <scope>NUCLEOTIDE SEQUENCE [LARGE SCALE GENOMIC DNA]</scope>
    <source>
        <strain evidence="1 2">RB72</strain>
    </source>
</reference>
<dbReference type="Proteomes" id="UP000245992">
    <property type="component" value="Unassembled WGS sequence"/>
</dbReference>
<dbReference type="AlphaFoldDB" id="A0A2T7SZ07"/>
<sequence length="39" mass="4523">MMACLLHLRACRGAVWSGQWGVKRMCANWELSMRVEREG</sequence>
<keyword evidence="2" id="KW-1185">Reference proteome</keyword>
<gene>
    <name evidence="1" type="ORF">Y717_20335</name>
</gene>
<organism evidence="1 2">
    <name type="scientific">Streptomyces scopuliridis RB72</name>
    <dbReference type="NCBI Taxonomy" id="1440053"/>
    <lineage>
        <taxon>Bacteria</taxon>
        <taxon>Bacillati</taxon>
        <taxon>Actinomycetota</taxon>
        <taxon>Actinomycetes</taxon>
        <taxon>Kitasatosporales</taxon>
        <taxon>Streptomycetaceae</taxon>
        <taxon>Streptomyces</taxon>
    </lineage>
</organism>
<proteinExistence type="predicted"/>
<evidence type="ECO:0000313" key="2">
    <source>
        <dbReference type="Proteomes" id="UP000245992"/>
    </source>
</evidence>
<comment type="caution">
    <text evidence="1">The sequence shown here is derived from an EMBL/GenBank/DDBJ whole genome shotgun (WGS) entry which is preliminary data.</text>
</comment>
<evidence type="ECO:0000313" key="1">
    <source>
        <dbReference type="EMBL" id="PVE08138.1"/>
    </source>
</evidence>
<protein>
    <submittedName>
        <fullName evidence="1">Uncharacterized protein</fullName>
    </submittedName>
</protein>
<name>A0A2T7SZ07_9ACTN</name>
<accession>A0A2T7SZ07</accession>